<protein>
    <recommendedName>
        <fullName evidence="2">Tc1-like transposase DDE domain-containing protein</fullName>
    </recommendedName>
</protein>
<reference evidence="3 4" key="1">
    <citation type="submission" date="2019-07" db="EMBL/GenBank/DDBJ databases">
        <title>Genomics analysis of Aphanomyces spp. identifies a new class of oomycete effector associated with host adaptation.</title>
        <authorList>
            <person name="Gaulin E."/>
        </authorList>
    </citation>
    <scope>NUCLEOTIDE SEQUENCE [LARGE SCALE GENOMIC DNA]</scope>
    <source>
        <strain evidence="3 4">ATCC 201684</strain>
    </source>
</reference>
<dbReference type="InterPro" id="IPR038717">
    <property type="entry name" value="Tc1-like_DDE_dom"/>
</dbReference>
<dbReference type="AlphaFoldDB" id="A0A6G0XXJ2"/>
<dbReference type="EMBL" id="VJMJ01000002">
    <property type="protein sequence ID" value="KAF0745316.1"/>
    <property type="molecule type" value="Genomic_DNA"/>
</dbReference>
<dbReference type="InterPro" id="IPR036397">
    <property type="entry name" value="RNaseH_sf"/>
</dbReference>
<keyword evidence="4" id="KW-1185">Reference proteome</keyword>
<evidence type="ECO:0000313" key="3">
    <source>
        <dbReference type="EMBL" id="KAF0745316.1"/>
    </source>
</evidence>
<dbReference type="Pfam" id="PF13358">
    <property type="entry name" value="DDE_3"/>
    <property type="match status" value="1"/>
</dbReference>
<dbReference type="Gene3D" id="3.30.420.10">
    <property type="entry name" value="Ribonuclease H-like superfamily/Ribonuclease H"/>
    <property type="match status" value="1"/>
</dbReference>
<feature type="region of interest" description="Disordered" evidence="1">
    <location>
        <begin position="461"/>
        <end position="486"/>
    </location>
</feature>
<evidence type="ECO:0000313" key="4">
    <source>
        <dbReference type="Proteomes" id="UP000481153"/>
    </source>
</evidence>
<evidence type="ECO:0000259" key="2">
    <source>
        <dbReference type="Pfam" id="PF13358"/>
    </source>
</evidence>
<dbReference type="PANTHER" id="PTHR33939">
    <property type="entry name" value="PROTEIN CBG22215"/>
    <property type="match status" value="1"/>
</dbReference>
<organism evidence="3 4">
    <name type="scientific">Aphanomyces euteiches</name>
    <dbReference type="NCBI Taxonomy" id="100861"/>
    <lineage>
        <taxon>Eukaryota</taxon>
        <taxon>Sar</taxon>
        <taxon>Stramenopiles</taxon>
        <taxon>Oomycota</taxon>
        <taxon>Saprolegniomycetes</taxon>
        <taxon>Saprolegniales</taxon>
        <taxon>Verrucalvaceae</taxon>
        <taxon>Aphanomyces</taxon>
    </lineage>
</organism>
<dbReference type="GO" id="GO:0003676">
    <property type="term" value="F:nucleic acid binding"/>
    <property type="evidence" value="ECO:0007669"/>
    <property type="project" value="InterPro"/>
</dbReference>
<name>A0A6G0XXJ2_9STRA</name>
<feature type="compositionally biased region" description="Acidic residues" evidence="1">
    <location>
        <begin position="477"/>
        <end position="486"/>
    </location>
</feature>
<accession>A0A6G0XXJ2</accession>
<evidence type="ECO:0000256" key="1">
    <source>
        <dbReference type="SAM" id="MobiDB-lite"/>
    </source>
</evidence>
<dbReference type="Proteomes" id="UP000481153">
    <property type="component" value="Unassembled WGS sequence"/>
</dbReference>
<proteinExistence type="predicted"/>
<feature type="domain" description="Tc1-like transposase DDE" evidence="2">
    <location>
        <begin position="285"/>
        <end position="408"/>
    </location>
</feature>
<dbReference type="VEuPathDB" id="FungiDB:AeMF1_020785"/>
<gene>
    <name evidence="3" type="ORF">Ae201684_000344</name>
</gene>
<dbReference type="PANTHER" id="PTHR33939:SF1">
    <property type="entry name" value="DUF4371 DOMAIN-CONTAINING PROTEIN"/>
    <property type="match status" value="1"/>
</dbReference>
<sequence>MVVGGKIDKTEYEKICGDVVKARQRSLTVEERWDIVRLQAQLRYERERDKSAGIVVDKTPVSDRVAVLLGRSSKTCTLVWSEYIKNGSVSSVPPPANRHVRANRISNDADVESGVQKFVRDRRLTRTRTVAKDLMAYLLENGHLSYDPHDSRSTHAALRCVRRYLLRLGYKRGTKKGTKSLALSTKNRLHRDAYTVKMCKEIRVVNLNTKRTVVYLDESYIHKNYSRHQVSLFDPNDTLDVQVKPQHKGRRYCFIAAIVDQGPYGSFLCGRDIFEGGKQKKDYHGMFTHGYFVAWFEKLLVQLDNAGVINVIFAMDNAKYHKGLPSTTPKKMNKKCDLQEACRRWNIDFEECDVKAILSDKLSDYISRNVAPVVVSMARAAGHEVVYTPPHHSDLQPIELIWANVPGHVGRQYDTTTTFADVLTRLEKAFDKLTSHEIYGCILKSEEHLLDLNKFLRATDVQESEDDSADSSGNSSGDEDEQSIDM</sequence>
<comment type="caution">
    <text evidence="3">The sequence shown here is derived from an EMBL/GenBank/DDBJ whole genome shotgun (WGS) entry which is preliminary data.</text>
</comment>